<feature type="coiled-coil region" evidence="1">
    <location>
        <begin position="291"/>
        <end position="489"/>
    </location>
</feature>
<feature type="coiled-coil region" evidence="1">
    <location>
        <begin position="112"/>
        <end position="153"/>
    </location>
</feature>
<dbReference type="Proteomes" id="UP000018208">
    <property type="component" value="Unassembled WGS sequence"/>
</dbReference>
<dbReference type="EMBL" id="KI546085">
    <property type="protein sequence ID" value="EST46050.1"/>
    <property type="molecule type" value="Genomic_DNA"/>
</dbReference>
<keyword evidence="1" id="KW-0175">Coiled coil</keyword>
<name>V6LN49_9EUKA</name>
<keyword evidence="4" id="KW-1185">Reference proteome</keyword>
<feature type="coiled-coil region" evidence="1">
    <location>
        <begin position="536"/>
        <end position="640"/>
    </location>
</feature>
<proteinExistence type="predicted"/>
<accession>V6LN49</accession>
<dbReference type="EMBL" id="AUWU02000004">
    <property type="protein sequence ID" value="KAH0574442.1"/>
    <property type="molecule type" value="Genomic_DNA"/>
</dbReference>
<sequence>MDLEITKRDQLLQKASQSIQILSKENESLQNILTQRNDEIIKLQQKNARVETDLNSLQKEYNESMVKSARQLQNTVSQSGLFTPSNITNDTMYINQLNSIDLKNQQQTSQYKKQLQTQFDEQQKLLEQKIDLLKQENKSIKLNEQNLRKLLDESNDQGGNYRKEVNQNNDELRNLRAIQSDFKFLSGKHDQLQEQYTKVFNDFQQVFQNNEKHATECQNLRFSTQQLQQDLKQYQQKSSQLEVELNSVQQLKFELQTQHDLDAVNIQSSESQIIQLSQENSTIKLNQAKLNDENERQLAEITSQLQQIQNYELQLKQLENNIRDQTQKVQSQIIDVDTGNQAKEELVKQKSIIQSLQSENNNSIENYNQVNQHYFELKQKFEQQSFQLQEQAFQSQQYQQQIDSLNELNIRDKSTIDAFIDKITETEQQLQQINIQKSQIAAQLESNQQEQKTKIETQSTELNQYQTRVQAFDNQIKEKNQRILDLTEQSSNFDIQQKLLQRLMYEIATECMIDNPIDSNSRENSQLIFQKIVGEIKSKNQQIKEAQQLLNEYQNATEQINEKILKQEQLLKMARDDIETRIANENSLIASINELQKQVNILDQENTILKQKIENEDSHKSKLKQYVNDCKHRIQNYENQSSEYYSQLKYKEENIDKQVYNLQKSVSQNITEFSQSILSKLRNGDKESAISDILKLHKTFMI</sequence>
<reference evidence="3" key="2">
    <citation type="submission" date="2020-12" db="EMBL/GenBank/DDBJ databases">
        <title>New Spironucleus salmonicida genome in near-complete chromosomes.</title>
        <authorList>
            <person name="Xu F."/>
            <person name="Kurt Z."/>
            <person name="Jimenez-Gonzalez A."/>
            <person name="Astvaldsson A."/>
            <person name="Andersson J.O."/>
            <person name="Svard S.G."/>
        </authorList>
    </citation>
    <scope>NUCLEOTIDE SEQUENCE</scope>
    <source>
        <strain evidence="3">ATCC 50377</strain>
    </source>
</reference>
<protein>
    <submittedName>
        <fullName evidence="2">Uncharacterized protein</fullName>
    </submittedName>
</protein>
<reference evidence="2 3" key="1">
    <citation type="journal article" date="2014" name="PLoS Genet.">
        <title>The Genome of Spironucleus salmonicida Highlights a Fish Pathogen Adapted to Fluctuating Environments.</title>
        <authorList>
            <person name="Xu F."/>
            <person name="Jerlstrom-Hultqvist J."/>
            <person name="Einarsson E."/>
            <person name="Astvaldsson A."/>
            <person name="Svard S.G."/>
            <person name="Andersson J.O."/>
        </authorList>
    </citation>
    <scope>NUCLEOTIDE SEQUENCE</scope>
    <source>
        <strain evidence="3">ATCC 50377</strain>
    </source>
</reference>
<gene>
    <name evidence="2" type="ORF">SS50377_14040</name>
    <name evidence="3" type="ORF">SS50377_24400</name>
</gene>
<dbReference type="VEuPathDB" id="GiardiaDB:SS50377_24400"/>
<evidence type="ECO:0000313" key="3">
    <source>
        <dbReference type="EMBL" id="KAH0574442.1"/>
    </source>
</evidence>
<dbReference type="AlphaFoldDB" id="V6LN49"/>
<feature type="coiled-coil region" evidence="1">
    <location>
        <begin position="12"/>
        <end position="67"/>
    </location>
</feature>
<feature type="coiled-coil region" evidence="1">
    <location>
        <begin position="217"/>
        <end position="251"/>
    </location>
</feature>
<organism evidence="2">
    <name type="scientific">Spironucleus salmonicida</name>
    <dbReference type="NCBI Taxonomy" id="348837"/>
    <lineage>
        <taxon>Eukaryota</taxon>
        <taxon>Metamonada</taxon>
        <taxon>Diplomonadida</taxon>
        <taxon>Hexamitidae</taxon>
        <taxon>Hexamitinae</taxon>
        <taxon>Spironucleus</taxon>
    </lineage>
</organism>
<evidence type="ECO:0000313" key="4">
    <source>
        <dbReference type="Proteomes" id="UP000018208"/>
    </source>
</evidence>
<evidence type="ECO:0000256" key="1">
    <source>
        <dbReference type="SAM" id="Coils"/>
    </source>
</evidence>
<evidence type="ECO:0000313" key="2">
    <source>
        <dbReference type="EMBL" id="EST46050.1"/>
    </source>
</evidence>